<dbReference type="Gene3D" id="3.50.30.30">
    <property type="match status" value="1"/>
</dbReference>
<comment type="cofactor">
    <cofactor evidence="1">
        <name>Zn(2+)</name>
        <dbReference type="ChEBI" id="CHEBI:29105"/>
    </cofactor>
</comment>
<dbReference type="InterPro" id="IPR003137">
    <property type="entry name" value="PA_domain"/>
</dbReference>
<evidence type="ECO:0000313" key="11">
    <source>
        <dbReference type="Proteomes" id="UP001447188"/>
    </source>
</evidence>
<dbReference type="Pfam" id="PF02225">
    <property type="entry name" value="PA"/>
    <property type="match status" value="1"/>
</dbReference>
<keyword evidence="11" id="KW-1185">Reference proteome</keyword>
<keyword evidence="5 7" id="KW-0378">Hydrolase</keyword>
<evidence type="ECO:0000256" key="1">
    <source>
        <dbReference type="ARBA" id="ARBA00001947"/>
    </source>
</evidence>
<evidence type="ECO:0000259" key="8">
    <source>
        <dbReference type="Pfam" id="PF02225"/>
    </source>
</evidence>
<dbReference type="Pfam" id="PF04389">
    <property type="entry name" value="Peptidase_M28"/>
    <property type="match status" value="1"/>
</dbReference>
<comment type="caution">
    <text evidence="10">The sequence shown here is derived from an EMBL/GenBank/DDBJ whole genome shotgun (WGS) entry which is preliminary data.</text>
</comment>
<dbReference type="PANTHER" id="PTHR12147">
    <property type="entry name" value="METALLOPEPTIDASE M28 FAMILY MEMBER"/>
    <property type="match status" value="1"/>
</dbReference>
<name>A0ABR3GHA1_9PEZI</name>
<dbReference type="Proteomes" id="UP001447188">
    <property type="component" value="Unassembled WGS sequence"/>
</dbReference>
<evidence type="ECO:0000256" key="2">
    <source>
        <dbReference type="ARBA" id="ARBA00005634"/>
    </source>
</evidence>
<evidence type="ECO:0000259" key="9">
    <source>
        <dbReference type="Pfam" id="PF04389"/>
    </source>
</evidence>
<reference evidence="10 11" key="1">
    <citation type="submission" date="2024-02" db="EMBL/GenBank/DDBJ databases">
        <title>Discinaceae phylogenomics.</title>
        <authorList>
            <person name="Dirks A.C."/>
            <person name="James T.Y."/>
        </authorList>
    </citation>
    <scope>NUCLEOTIDE SEQUENCE [LARGE SCALE GENOMIC DNA]</scope>
    <source>
        <strain evidence="10 11">ACD0624</strain>
    </source>
</reference>
<keyword evidence="4 7" id="KW-0479">Metal-binding</keyword>
<dbReference type="InterPro" id="IPR046450">
    <property type="entry name" value="PA_dom_sf"/>
</dbReference>
<dbReference type="PANTHER" id="PTHR12147:SF26">
    <property type="entry name" value="PEPTIDASE M28 DOMAIN-CONTAINING PROTEIN"/>
    <property type="match status" value="1"/>
</dbReference>
<evidence type="ECO:0000256" key="5">
    <source>
        <dbReference type="ARBA" id="ARBA00022801"/>
    </source>
</evidence>
<feature type="domain" description="PA" evidence="8">
    <location>
        <begin position="125"/>
        <end position="219"/>
    </location>
</feature>
<dbReference type="Gene3D" id="3.40.630.10">
    <property type="entry name" value="Zn peptidases"/>
    <property type="match status" value="1"/>
</dbReference>
<proteinExistence type="inferred from homology"/>
<protein>
    <recommendedName>
        <fullName evidence="7">Peptide hydrolase</fullName>
        <ecNumber evidence="7">3.4.-.-</ecNumber>
    </recommendedName>
</protein>
<keyword evidence="3 7" id="KW-0645">Protease</keyword>
<dbReference type="SUPFAM" id="SSF53187">
    <property type="entry name" value="Zn-dependent exopeptidases"/>
    <property type="match status" value="1"/>
</dbReference>
<evidence type="ECO:0000256" key="6">
    <source>
        <dbReference type="ARBA" id="ARBA00022833"/>
    </source>
</evidence>
<feature type="domain" description="Peptidase M28" evidence="9">
    <location>
        <begin position="246"/>
        <end position="443"/>
    </location>
</feature>
<dbReference type="EMBL" id="JBBBZM010000072">
    <property type="protein sequence ID" value="KAL0635323.1"/>
    <property type="molecule type" value="Genomic_DNA"/>
</dbReference>
<dbReference type="CDD" id="cd04816">
    <property type="entry name" value="PA_SaNapH_like"/>
    <property type="match status" value="1"/>
</dbReference>
<sequence>MKFGYPVAIAGAVLLSVPGVWGTEWVTSEKLQDDILEVELMKNLNRLNQIARNNGGNRAFGYPGFAASRDYVFERANRFSHKIDSWIQDFPALFNNVDSISFKVGEASYYVFGLTYSPSTTPEGVTAQLVLGPGGPEGCTVDGYAGYDVKGKIVLVQRGTCPTGGTLAGRIRPAAAAGASHVIIYNDVPSLVTGGTLSAPDPATLVSSGFINQVDGLALRDRLLAGEIIEAYFQQTQSIATKITQNVFAETKGGDPNNVIMFGAHLDSVKAGAGINDDGSGTSLILELLTSLEKYQVKNKVRFAWWGAEENGLVGSRYYTSNLNQTEADKILLYINFDMVSRGYYGVFDGDGSTHGLAGAPGSEVIEKLFVDYLTGKGITVTPAVFTGGSDYASFMDTLHKPVGGLHTGTGVAQDPCYHQACDDYSNPNSTVLTVNAKAAAHVLATLALDGHNMIPKNMTRDVRRDIAGEFVWSTPREDERHVGTCGQDT</sequence>
<evidence type="ECO:0000256" key="7">
    <source>
        <dbReference type="RuleBase" id="RU361240"/>
    </source>
</evidence>
<dbReference type="InterPro" id="IPR045175">
    <property type="entry name" value="M28_fam"/>
</dbReference>
<dbReference type="SUPFAM" id="SSF52025">
    <property type="entry name" value="PA domain"/>
    <property type="match status" value="1"/>
</dbReference>
<organism evidence="10 11">
    <name type="scientific">Discina gigas</name>
    <dbReference type="NCBI Taxonomy" id="1032678"/>
    <lineage>
        <taxon>Eukaryota</taxon>
        <taxon>Fungi</taxon>
        <taxon>Dikarya</taxon>
        <taxon>Ascomycota</taxon>
        <taxon>Pezizomycotina</taxon>
        <taxon>Pezizomycetes</taxon>
        <taxon>Pezizales</taxon>
        <taxon>Discinaceae</taxon>
        <taxon>Discina</taxon>
    </lineage>
</organism>
<comment type="similarity">
    <text evidence="2">Belongs to the peptidase M28 family. M28B subfamily.</text>
</comment>
<evidence type="ECO:0000256" key="4">
    <source>
        <dbReference type="ARBA" id="ARBA00022723"/>
    </source>
</evidence>
<keyword evidence="6 7" id="KW-0862">Zinc</keyword>
<evidence type="ECO:0000313" key="10">
    <source>
        <dbReference type="EMBL" id="KAL0635323.1"/>
    </source>
</evidence>
<gene>
    <name evidence="10" type="ORF">Q9L58_005713</name>
</gene>
<evidence type="ECO:0000256" key="3">
    <source>
        <dbReference type="ARBA" id="ARBA00022670"/>
    </source>
</evidence>
<accession>A0ABR3GHA1</accession>
<dbReference type="EC" id="3.4.-.-" evidence="7"/>
<dbReference type="InterPro" id="IPR007484">
    <property type="entry name" value="Peptidase_M28"/>
</dbReference>